<protein>
    <submittedName>
        <fullName evidence="6">ParB/RepB/Spo0J family partition protein</fullName>
    </submittedName>
</protein>
<feature type="domain" description="ParB-like N-terminal" evidence="5">
    <location>
        <begin position="7"/>
        <end position="97"/>
    </location>
</feature>
<dbReference type="Gene3D" id="1.10.10.2830">
    <property type="match status" value="1"/>
</dbReference>
<dbReference type="SUPFAM" id="SSF109709">
    <property type="entry name" value="KorB DNA-binding domain-like"/>
    <property type="match status" value="1"/>
</dbReference>
<evidence type="ECO:0000256" key="1">
    <source>
        <dbReference type="ARBA" id="ARBA00004453"/>
    </source>
</evidence>
<dbReference type="RefSeq" id="WP_249287616.1">
    <property type="nucleotide sequence ID" value="NZ_JACRWC010000116.1"/>
</dbReference>
<comment type="subcellular location">
    <subcellularLocation>
        <location evidence="1">Cytoplasm</location>
        <location evidence="1">Nucleoid</location>
    </subcellularLocation>
</comment>
<dbReference type="FunFam" id="3.90.1530.30:FF:000001">
    <property type="entry name" value="Chromosome partitioning protein ParB"/>
    <property type="match status" value="1"/>
</dbReference>
<evidence type="ECO:0000313" key="6">
    <source>
        <dbReference type="EMBL" id="MBC6000315.1"/>
    </source>
</evidence>
<evidence type="ECO:0000256" key="2">
    <source>
        <dbReference type="ARBA" id="ARBA00006295"/>
    </source>
</evidence>
<dbReference type="FunFam" id="1.10.10.2830:FF:000001">
    <property type="entry name" value="Chromosome partitioning protein ParB"/>
    <property type="match status" value="1"/>
</dbReference>
<dbReference type="Proteomes" id="UP000644115">
    <property type="component" value="Unassembled WGS sequence"/>
</dbReference>
<dbReference type="GO" id="GO:0005694">
    <property type="term" value="C:chromosome"/>
    <property type="evidence" value="ECO:0007669"/>
    <property type="project" value="TreeGrafter"/>
</dbReference>
<dbReference type="PANTHER" id="PTHR33375:SF8">
    <property type="entry name" value="NUCLEOID OCCLUSION PROTEIN"/>
    <property type="match status" value="1"/>
</dbReference>
<dbReference type="Pfam" id="PF17762">
    <property type="entry name" value="HTH_ParB"/>
    <property type="match status" value="1"/>
</dbReference>
<dbReference type="NCBIfam" id="TIGR00180">
    <property type="entry name" value="parB_part"/>
    <property type="match status" value="1"/>
</dbReference>
<dbReference type="GO" id="GO:0045881">
    <property type="term" value="P:positive regulation of sporulation resulting in formation of a cellular spore"/>
    <property type="evidence" value="ECO:0007669"/>
    <property type="project" value="TreeGrafter"/>
</dbReference>
<keyword evidence="7" id="KW-1185">Reference proteome</keyword>
<dbReference type="GO" id="GO:0003677">
    <property type="term" value="F:DNA binding"/>
    <property type="evidence" value="ECO:0007669"/>
    <property type="project" value="UniProtKB-KW"/>
</dbReference>
<dbReference type="Gene3D" id="3.90.1530.30">
    <property type="match status" value="1"/>
</dbReference>
<proteinExistence type="inferred from homology"/>
<evidence type="ECO:0000256" key="4">
    <source>
        <dbReference type="SAM" id="Coils"/>
    </source>
</evidence>
<comment type="caution">
    <text evidence="6">The sequence shown here is derived from an EMBL/GenBank/DDBJ whole genome shotgun (WGS) entry which is preliminary data.</text>
</comment>
<evidence type="ECO:0000259" key="5">
    <source>
        <dbReference type="SMART" id="SM00470"/>
    </source>
</evidence>
<accession>A0A923NCL0</accession>
<evidence type="ECO:0000256" key="3">
    <source>
        <dbReference type="ARBA" id="ARBA00023125"/>
    </source>
</evidence>
<feature type="coiled-coil region" evidence="4">
    <location>
        <begin position="189"/>
        <end position="216"/>
    </location>
</feature>
<dbReference type="InterPro" id="IPR036086">
    <property type="entry name" value="ParB/Sulfiredoxin_sf"/>
</dbReference>
<dbReference type="InterPro" id="IPR004437">
    <property type="entry name" value="ParB/RepB/Spo0J"/>
</dbReference>
<comment type="similarity">
    <text evidence="2">Belongs to the ParB family.</text>
</comment>
<organism evidence="6 7">
    <name type="scientific">Lentihominibacter faecis</name>
    <dbReference type="NCBI Taxonomy" id="2764712"/>
    <lineage>
        <taxon>Bacteria</taxon>
        <taxon>Bacillati</taxon>
        <taxon>Bacillota</taxon>
        <taxon>Clostridia</taxon>
        <taxon>Peptostreptococcales</taxon>
        <taxon>Anaerovoracaceae</taxon>
        <taxon>Lentihominibacter</taxon>
    </lineage>
</organism>
<dbReference type="EMBL" id="JACRWC010000116">
    <property type="protein sequence ID" value="MBC6000315.1"/>
    <property type="molecule type" value="Genomic_DNA"/>
</dbReference>
<dbReference type="Pfam" id="PF02195">
    <property type="entry name" value="ParB_N"/>
    <property type="match status" value="1"/>
</dbReference>
<keyword evidence="3" id="KW-0238">DNA-binding</keyword>
<dbReference type="InterPro" id="IPR003115">
    <property type="entry name" value="ParB_N"/>
</dbReference>
<gene>
    <name evidence="6" type="ORF">H8876_09915</name>
</gene>
<dbReference type="GO" id="GO:0009295">
    <property type="term" value="C:nucleoid"/>
    <property type="evidence" value="ECO:0007669"/>
    <property type="project" value="UniProtKB-SubCell"/>
</dbReference>
<dbReference type="SMART" id="SM00470">
    <property type="entry name" value="ParB"/>
    <property type="match status" value="1"/>
</dbReference>
<dbReference type="InterPro" id="IPR050336">
    <property type="entry name" value="Chromosome_partition/occlusion"/>
</dbReference>
<dbReference type="SUPFAM" id="SSF110849">
    <property type="entry name" value="ParB/Sulfiredoxin"/>
    <property type="match status" value="1"/>
</dbReference>
<name>A0A923NCL0_9FIRM</name>
<dbReference type="GO" id="GO:0007059">
    <property type="term" value="P:chromosome segregation"/>
    <property type="evidence" value="ECO:0007669"/>
    <property type="project" value="TreeGrafter"/>
</dbReference>
<dbReference type="PANTHER" id="PTHR33375">
    <property type="entry name" value="CHROMOSOME-PARTITIONING PROTEIN PARB-RELATED"/>
    <property type="match status" value="1"/>
</dbReference>
<evidence type="ECO:0000313" key="7">
    <source>
        <dbReference type="Proteomes" id="UP000644115"/>
    </source>
</evidence>
<sequence length="279" mass="32769">MLRRKITEVLVEQIHANRQQPRKHFEKMQLEELRDSICQFGILQPLILRREEDGSYMILAGERRFRAAVMAGLTKVPALVREASEEEAGMIALVENIQRENLGYIEEAKAYQTLMETYSIPQQELARKLGKNQSTISNKIRILNLPEDIQHLLVEHRLTERHARALLKLDDDEMRRQVIEKVIRHQFNVRQTEKLVEECLVRREKLEREKKKIMRISCKLYINTLKKTFNEMNLLSRGATFRQEDTGESYVVKITIPKIPEEQECSMEKQNDIMVASGQ</sequence>
<dbReference type="AlphaFoldDB" id="A0A923NCL0"/>
<dbReference type="InterPro" id="IPR041468">
    <property type="entry name" value="HTH_ParB/Spo0J"/>
</dbReference>
<keyword evidence="4" id="KW-0175">Coiled coil</keyword>
<dbReference type="CDD" id="cd16393">
    <property type="entry name" value="SPO0J_N"/>
    <property type="match status" value="1"/>
</dbReference>
<reference evidence="6" key="1">
    <citation type="submission" date="2020-08" db="EMBL/GenBank/DDBJ databases">
        <authorList>
            <person name="Liu C."/>
            <person name="Sun Q."/>
        </authorList>
    </citation>
    <scope>NUCLEOTIDE SEQUENCE</scope>
    <source>
        <strain evidence="6">BX16</strain>
    </source>
</reference>